<dbReference type="PANTHER" id="PTHR37834:SF2">
    <property type="entry name" value="ESTERASE, SGNH HYDROLASE-TYPE"/>
    <property type="match status" value="1"/>
</dbReference>
<dbReference type="InterPro" id="IPR040794">
    <property type="entry name" value="CE2_N"/>
</dbReference>
<dbReference type="Proteomes" id="UP000189739">
    <property type="component" value="Unassembled WGS sequence"/>
</dbReference>
<evidence type="ECO:0000313" key="3">
    <source>
        <dbReference type="EMBL" id="OOQ62282.1"/>
    </source>
</evidence>
<dbReference type="InterPro" id="IPR037461">
    <property type="entry name" value="CtCE2-like_dom"/>
</dbReference>
<evidence type="ECO:0000259" key="2">
    <source>
        <dbReference type="Pfam" id="PF17996"/>
    </source>
</evidence>
<keyword evidence="1" id="KW-0732">Signal</keyword>
<evidence type="ECO:0000256" key="1">
    <source>
        <dbReference type="SAM" id="SignalP"/>
    </source>
</evidence>
<evidence type="ECO:0000313" key="4">
    <source>
        <dbReference type="Proteomes" id="UP000189739"/>
    </source>
</evidence>
<dbReference type="Gene3D" id="3.40.50.1110">
    <property type="entry name" value="SGNH hydrolase"/>
    <property type="match status" value="1"/>
</dbReference>
<feature type="chain" id="PRO_5012639629" description="Carbohydrate esterase 2 N-terminal domain-containing protein" evidence="1">
    <location>
        <begin position="16"/>
        <end position="359"/>
    </location>
</feature>
<keyword evidence="4" id="KW-1185">Reference proteome</keyword>
<dbReference type="PROSITE" id="PS51257">
    <property type="entry name" value="PROKAR_LIPOPROTEIN"/>
    <property type="match status" value="1"/>
</dbReference>
<protein>
    <recommendedName>
        <fullName evidence="2">Carbohydrate esterase 2 N-terminal domain-containing protein</fullName>
    </recommendedName>
</protein>
<accession>A0A1S9PMU8</accession>
<dbReference type="InterPro" id="IPR052762">
    <property type="entry name" value="PCW_deacetylase/CE"/>
</dbReference>
<comment type="caution">
    <text evidence="3">The sequence shown here is derived from an EMBL/GenBank/DDBJ whole genome shotgun (WGS) entry which is preliminary data.</text>
</comment>
<dbReference type="InterPro" id="IPR036514">
    <property type="entry name" value="SGNH_hydro_sf"/>
</dbReference>
<dbReference type="CDD" id="cd01831">
    <property type="entry name" value="Endoglucanase_E_like"/>
    <property type="match status" value="1"/>
</dbReference>
<feature type="signal peptide" evidence="1">
    <location>
        <begin position="1"/>
        <end position="15"/>
    </location>
</feature>
<reference evidence="3 4" key="1">
    <citation type="submission" date="2016-07" db="EMBL/GenBank/DDBJ databases">
        <title>Genomic analysis of zinc-resistant bacterium Mucilaginibacter pedocola TBZ30.</title>
        <authorList>
            <person name="Huang J."/>
            <person name="Tang J."/>
        </authorList>
    </citation>
    <scope>NUCLEOTIDE SEQUENCE [LARGE SCALE GENOMIC DNA]</scope>
    <source>
        <strain evidence="3 4">TBZ30</strain>
    </source>
</reference>
<dbReference type="STRING" id="1792845.BC343_01485"/>
<dbReference type="EMBL" id="MBTF01000001">
    <property type="protein sequence ID" value="OOQ62282.1"/>
    <property type="molecule type" value="Genomic_DNA"/>
</dbReference>
<dbReference type="Gene3D" id="2.60.120.260">
    <property type="entry name" value="Galactose-binding domain-like"/>
    <property type="match status" value="1"/>
</dbReference>
<dbReference type="AlphaFoldDB" id="A0A1S9PMU8"/>
<dbReference type="GO" id="GO:0052689">
    <property type="term" value="F:carboxylic ester hydrolase activity"/>
    <property type="evidence" value="ECO:0007669"/>
    <property type="project" value="InterPro"/>
</dbReference>
<sequence>MKALFSVLLACVLFAACKPSTVVNFDNPNIHYSGRVGIKKDAAELIWTASSVVVNFEGTGADAVLSDSKGADMITVVADGKVVQTLKPKKNKQKTYELVSGLQPGKHRLELFKRTEYQVGTLSFYGLKLHDEGKILPPPVYKHRIEFYANSITCGFALEDTTGKDRDEGFQNGYRSYANITARHFNAQYHCIAKSGIGVVLSWLPYIMPEIYDRTYPMDPKSKWDFSKFTPEIVIVNLFQNDYHTLSSPTHPQFKARFGTTRPSAETIIAKYQDFIKSIRNKYPDAKIICALGSMDSVEPGSPFPGYVEKAVATLGDKNVYSQIFPYLGAHRHPNAREHEAMAKQLISFIETKFGWKGE</sequence>
<dbReference type="SUPFAM" id="SSF52266">
    <property type="entry name" value="SGNH hydrolase"/>
    <property type="match status" value="1"/>
</dbReference>
<gene>
    <name evidence="3" type="ORF">BC343_01485</name>
</gene>
<dbReference type="Pfam" id="PF17996">
    <property type="entry name" value="CE2_N"/>
    <property type="match status" value="1"/>
</dbReference>
<organism evidence="3 4">
    <name type="scientific">Mucilaginibacter pedocola</name>
    <dbReference type="NCBI Taxonomy" id="1792845"/>
    <lineage>
        <taxon>Bacteria</taxon>
        <taxon>Pseudomonadati</taxon>
        <taxon>Bacteroidota</taxon>
        <taxon>Sphingobacteriia</taxon>
        <taxon>Sphingobacteriales</taxon>
        <taxon>Sphingobacteriaceae</taxon>
        <taxon>Mucilaginibacter</taxon>
    </lineage>
</organism>
<name>A0A1S9PMU8_9SPHI</name>
<dbReference type="PANTHER" id="PTHR37834">
    <property type="entry name" value="GDSL-LIKE LIPASE/ACYLHYDROLASE DOMAIN PROTEIN (AFU_ORTHOLOGUE AFUA_2G00620)"/>
    <property type="match status" value="1"/>
</dbReference>
<feature type="domain" description="Carbohydrate esterase 2 N-terminal" evidence="2">
    <location>
        <begin position="32"/>
        <end position="139"/>
    </location>
</feature>
<proteinExistence type="predicted"/>